<comment type="caution">
    <text evidence="1">The sequence shown here is derived from an EMBL/GenBank/DDBJ whole genome shotgun (WGS) entry which is preliminary data.</text>
</comment>
<reference evidence="1 2" key="1">
    <citation type="journal article" date="2020" name="Front. Microbiol.">
        <title>Single-cell genomics of novel Actinobacteria with the Wood-Ljungdahl pathway discovered in a serpentinizing system.</title>
        <authorList>
            <person name="Merino N."/>
            <person name="Kawai M."/>
            <person name="Boyd E.S."/>
            <person name="Colman D.R."/>
            <person name="McGlynn S.E."/>
            <person name="Nealson K.H."/>
            <person name="Kurokawa K."/>
            <person name="Hongoh Y."/>
        </authorList>
    </citation>
    <scope>NUCLEOTIDE SEQUENCE [LARGE SCALE GENOMIC DNA]</scope>
    <source>
        <strain evidence="1 2">S06</strain>
    </source>
</reference>
<dbReference type="AlphaFoldDB" id="A0A6V8NQ33"/>
<gene>
    <name evidence="1" type="ORF">HKBW3S06_01727</name>
</gene>
<protein>
    <submittedName>
        <fullName evidence="1">Uncharacterized protein</fullName>
    </submittedName>
</protein>
<dbReference type="Proteomes" id="UP000580051">
    <property type="component" value="Unassembled WGS sequence"/>
</dbReference>
<dbReference type="Pfam" id="PF08735">
    <property type="entry name" value="DUF1786"/>
    <property type="match status" value="1"/>
</dbReference>
<dbReference type="InterPro" id="IPR014846">
    <property type="entry name" value="DUF1786_pyruvate_format-lyase"/>
</dbReference>
<evidence type="ECO:0000313" key="1">
    <source>
        <dbReference type="EMBL" id="GFP22499.1"/>
    </source>
</evidence>
<sequence>IREATEAKVPIFLKGNLMGGGACVEAITGHLRAGLEAYATPLAAKSIRDNPGSKFCSDLQRKAYFQCELPGK</sequence>
<proteinExistence type="predicted"/>
<name>A0A6V8NQ33_9ACTN</name>
<feature type="non-terminal residue" evidence="1">
    <location>
        <position position="1"/>
    </location>
</feature>
<accession>A0A6V8NQ33</accession>
<dbReference type="RefSeq" id="WP_258187247.1">
    <property type="nucleotide sequence ID" value="NZ_BLRV01000466.1"/>
</dbReference>
<organism evidence="1 2">
    <name type="scientific">Candidatus Hakubella thermalkaliphila</name>
    <dbReference type="NCBI Taxonomy" id="2754717"/>
    <lineage>
        <taxon>Bacteria</taxon>
        <taxon>Bacillati</taxon>
        <taxon>Actinomycetota</taxon>
        <taxon>Actinomycetota incertae sedis</taxon>
        <taxon>Candidatus Hakubellales</taxon>
        <taxon>Candidatus Hakubellaceae</taxon>
        <taxon>Candidatus Hakubella</taxon>
    </lineage>
</organism>
<evidence type="ECO:0000313" key="2">
    <source>
        <dbReference type="Proteomes" id="UP000580051"/>
    </source>
</evidence>
<dbReference type="EMBL" id="BLRV01000466">
    <property type="protein sequence ID" value="GFP22499.1"/>
    <property type="molecule type" value="Genomic_DNA"/>
</dbReference>